<accession>A0A2I8F039</accession>
<feature type="signal peptide" evidence="1">
    <location>
        <begin position="1"/>
        <end position="19"/>
    </location>
</feature>
<feature type="chain" id="PRO_5014336718" evidence="1">
    <location>
        <begin position="20"/>
        <end position="338"/>
    </location>
</feature>
<evidence type="ECO:0000259" key="2">
    <source>
        <dbReference type="Pfam" id="PF14326"/>
    </source>
</evidence>
<dbReference type="KEGG" id="pter:C2L65_36550"/>
<dbReference type="RefSeq" id="WP_042304885.1">
    <property type="nucleotide sequence ID" value="NZ_CP026113.1"/>
</dbReference>
<dbReference type="Pfam" id="PF14326">
    <property type="entry name" value="DUF4384"/>
    <property type="match status" value="1"/>
</dbReference>
<evidence type="ECO:0000313" key="4">
    <source>
        <dbReference type="Proteomes" id="UP000243502"/>
    </source>
</evidence>
<reference evidence="3 4" key="1">
    <citation type="submission" date="2018-01" db="EMBL/GenBank/DDBJ databases">
        <title>Species boundaries and ecological features among Paraburkholderia terrae DSMZ17804T, P. hospita DSMZ17164T and P. caribensis DSMZ13236T.</title>
        <authorList>
            <person name="Pratama A.A."/>
        </authorList>
    </citation>
    <scope>NUCLEOTIDE SEQUENCE [LARGE SCALE GENOMIC DNA]</scope>
    <source>
        <strain evidence="3 4">DSM 17804</strain>
    </source>
</reference>
<proteinExistence type="predicted"/>
<dbReference type="Proteomes" id="UP000243502">
    <property type="component" value="Chromosome 3"/>
</dbReference>
<keyword evidence="1" id="KW-0732">Signal</keyword>
<dbReference type="OrthoDB" id="9128939at2"/>
<dbReference type="EMBL" id="CP026113">
    <property type="protein sequence ID" value="AUT65090.1"/>
    <property type="molecule type" value="Genomic_DNA"/>
</dbReference>
<evidence type="ECO:0000313" key="3">
    <source>
        <dbReference type="EMBL" id="AUT65090.1"/>
    </source>
</evidence>
<name>A0A2I8F039_9BURK</name>
<organism evidence="3 4">
    <name type="scientific">Paraburkholderia terrae</name>
    <dbReference type="NCBI Taxonomy" id="311230"/>
    <lineage>
        <taxon>Bacteria</taxon>
        <taxon>Pseudomonadati</taxon>
        <taxon>Pseudomonadota</taxon>
        <taxon>Betaproteobacteria</taxon>
        <taxon>Burkholderiales</taxon>
        <taxon>Burkholderiaceae</taxon>
        <taxon>Paraburkholderia</taxon>
    </lineage>
</organism>
<gene>
    <name evidence="3" type="ORF">C2L65_36550</name>
</gene>
<dbReference type="AlphaFoldDB" id="A0A2I8F039"/>
<evidence type="ECO:0000256" key="1">
    <source>
        <dbReference type="SAM" id="SignalP"/>
    </source>
</evidence>
<dbReference type="InterPro" id="IPR025493">
    <property type="entry name" value="DUF4384"/>
</dbReference>
<protein>
    <submittedName>
        <fullName evidence="3">DUF4384 domain-containing protein</fullName>
    </submittedName>
</protein>
<feature type="domain" description="DUF4384" evidence="2">
    <location>
        <begin position="107"/>
        <end position="181"/>
    </location>
</feature>
<sequence>MRYPLVALTLAAMATHAFAEDAYTAKSLFFDTNDSVVAVGTTKPADSTATQAVASAGPVAAASSTAPTVLKIAQKKKRPSSQLGASYFVRLKDPDGTTHDVLTRRVFHSGEKFQLGVKVNRPSYVYILNEAPDGTVTQIYPQPSQDNFVDAMGVVFFPAKGSFQFDDKPGMEKLMVYLSPERAHDDVTRRVRTVAPDLVTGPMLKTAGTNACSAGAGVTTAATSSDSTSGSSPASVLDAAAATTQAASTGSTPADGAPMQLASASSDFAAKGINFAPDAPAGCAPQIAQADTGAYTSKGIVFADDQSPAPGQQVASYVVKHTTKADSALFLKINLAHQ</sequence>